<reference evidence="1" key="1">
    <citation type="submission" date="2016-10" db="EMBL/GenBank/DDBJ databases">
        <title>Sequence of Gallionella enrichment culture.</title>
        <authorList>
            <person name="Poehlein A."/>
            <person name="Muehling M."/>
            <person name="Daniel R."/>
        </authorList>
    </citation>
    <scope>NUCLEOTIDE SEQUENCE</scope>
</reference>
<evidence type="ECO:0000313" key="1">
    <source>
        <dbReference type="EMBL" id="OIR00749.1"/>
    </source>
</evidence>
<dbReference type="Gene3D" id="3.40.50.150">
    <property type="entry name" value="Vaccinia Virus protein VP39"/>
    <property type="match status" value="1"/>
</dbReference>
<dbReference type="SUPFAM" id="SSF53335">
    <property type="entry name" value="S-adenosyl-L-methionine-dependent methyltransferases"/>
    <property type="match status" value="1"/>
</dbReference>
<dbReference type="EMBL" id="MLJW01000091">
    <property type="protein sequence ID" value="OIR00749.1"/>
    <property type="molecule type" value="Genomic_DNA"/>
</dbReference>
<protein>
    <submittedName>
        <fullName evidence="1">Uncharacterized protein</fullName>
    </submittedName>
</protein>
<dbReference type="InterPro" id="IPR029063">
    <property type="entry name" value="SAM-dependent_MTases_sf"/>
</dbReference>
<comment type="caution">
    <text evidence="1">The sequence shown here is derived from an EMBL/GenBank/DDBJ whole genome shotgun (WGS) entry which is preliminary data.</text>
</comment>
<sequence>MTAPPLFPAEARRVLWSQFILAGTLAVVARRGSGAFAYTDTHAGSGRLPGAPALLAPLLAAGGDFQGQAFFQALQGQAPAFHPGSWVLAGRVLTAAGREPEIDVNDIDAAALAAARAHREGLWTRFWRHDWFSFLRSRLDLAHPPQFVFIDPPPDDARGPAYAIDAAILLDTLKIPYMVSYPALEAQESIDQIGRTGLELLAGAAPAGVLLGGGAEQALLELLPDLRRLAPLLGGRFQPRLPQAFAYMI</sequence>
<proteinExistence type="predicted"/>
<organism evidence="1">
    <name type="scientific">mine drainage metagenome</name>
    <dbReference type="NCBI Taxonomy" id="410659"/>
    <lineage>
        <taxon>unclassified sequences</taxon>
        <taxon>metagenomes</taxon>
        <taxon>ecological metagenomes</taxon>
    </lineage>
</organism>
<accession>A0A1J5S952</accession>
<dbReference type="AlphaFoldDB" id="A0A1J5S952"/>
<name>A0A1J5S952_9ZZZZ</name>
<gene>
    <name evidence="1" type="ORF">GALL_170860</name>
</gene>